<evidence type="ECO:0000313" key="1">
    <source>
        <dbReference type="EMBL" id="KAI5677675.1"/>
    </source>
</evidence>
<reference evidence="2" key="1">
    <citation type="journal article" date="2023" name="Nat. Plants">
        <title>Single-cell RNA sequencing provides a high-resolution roadmap for understanding the multicellular compartmentation of specialized metabolism.</title>
        <authorList>
            <person name="Sun S."/>
            <person name="Shen X."/>
            <person name="Li Y."/>
            <person name="Li Y."/>
            <person name="Wang S."/>
            <person name="Li R."/>
            <person name="Zhang H."/>
            <person name="Shen G."/>
            <person name="Guo B."/>
            <person name="Wei J."/>
            <person name="Xu J."/>
            <person name="St-Pierre B."/>
            <person name="Chen S."/>
            <person name="Sun C."/>
        </authorList>
    </citation>
    <scope>NUCLEOTIDE SEQUENCE [LARGE SCALE GENOMIC DNA]</scope>
</reference>
<dbReference type="Proteomes" id="UP001060085">
    <property type="component" value="Linkage Group LG02"/>
</dbReference>
<accession>A0ACC0BYD0</accession>
<organism evidence="1 2">
    <name type="scientific">Catharanthus roseus</name>
    <name type="common">Madagascar periwinkle</name>
    <name type="synonym">Vinca rosea</name>
    <dbReference type="NCBI Taxonomy" id="4058"/>
    <lineage>
        <taxon>Eukaryota</taxon>
        <taxon>Viridiplantae</taxon>
        <taxon>Streptophyta</taxon>
        <taxon>Embryophyta</taxon>
        <taxon>Tracheophyta</taxon>
        <taxon>Spermatophyta</taxon>
        <taxon>Magnoliopsida</taxon>
        <taxon>eudicotyledons</taxon>
        <taxon>Gunneridae</taxon>
        <taxon>Pentapetalae</taxon>
        <taxon>asterids</taxon>
        <taxon>lamiids</taxon>
        <taxon>Gentianales</taxon>
        <taxon>Apocynaceae</taxon>
        <taxon>Rauvolfioideae</taxon>
        <taxon>Vinceae</taxon>
        <taxon>Catharanthinae</taxon>
        <taxon>Catharanthus</taxon>
    </lineage>
</organism>
<sequence length="362" mass="42238">MAAETPSFKLQPTTSLQPTTPISSTQQTPTSTQYFTKPIITNITLTSFTEVPEFKVLQNFLQRLFPQDCQWLPDDPTKTQTYYELILVDSHSVELTHTPDRTNPQKIAYSKCTIKKVIKSSEWASIWSTKLFSVPFKPTGYTYQDYHMAWYYTFWKRPFDHSWFFIFHPHCSKDFPIWFYEWWFYFGSLPDILPPIPYLGFQTWMNKMPGPKYTLPISFHAELRVPWIFCWSFKIDKIHQMTDFPLSLVREFKIKWWTGYSVEFCSQETVLKFIQNGHKIQKSIHHIPKNTTPSTTLSKIQASPTATSSLSKITTDEEEQFQEFLRFKAFQSALKQAASNASSSTSSQASTDPIGGQDPFDF</sequence>
<gene>
    <name evidence="1" type="ORF">M9H77_08625</name>
</gene>
<name>A0ACC0BYD0_CATRO</name>
<evidence type="ECO:0000313" key="2">
    <source>
        <dbReference type="Proteomes" id="UP001060085"/>
    </source>
</evidence>
<protein>
    <submittedName>
        <fullName evidence="1">Uncharacterized protein</fullName>
    </submittedName>
</protein>
<proteinExistence type="predicted"/>
<comment type="caution">
    <text evidence="1">The sequence shown here is derived from an EMBL/GenBank/DDBJ whole genome shotgun (WGS) entry which is preliminary data.</text>
</comment>
<dbReference type="EMBL" id="CM044702">
    <property type="protein sequence ID" value="KAI5677675.1"/>
    <property type="molecule type" value="Genomic_DNA"/>
</dbReference>
<keyword evidence="2" id="KW-1185">Reference proteome</keyword>